<dbReference type="Proteomes" id="UP000218399">
    <property type="component" value="Unassembled WGS sequence"/>
</dbReference>
<proteinExistence type="predicted"/>
<keyword evidence="2" id="KW-0540">Nuclease</keyword>
<dbReference type="Gene3D" id="3.40.50.150">
    <property type="entry name" value="Vaccinia Virus protein VP39"/>
    <property type="match status" value="1"/>
</dbReference>
<comment type="caution">
    <text evidence="2">The sequence shown here is derived from an EMBL/GenBank/DDBJ whole genome shotgun (WGS) entry which is preliminary data.</text>
</comment>
<dbReference type="InterPro" id="IPR029063">
    <property type="entry name" value="SAM-dependent_MTases_sf"/>
</dbReference>
<sequence length="540" mass="61865">MTVSIPEELNRYALMGILPILLADRSTGENIVWATHAYEGLGDGYGAIEEMQPKLVSGSHAGVIRRRAQKDKEEQCLLTRQHAEVFTPVRICAMMIDYADSAWMASNGIQRLEDDWQCYVSSLRLEITCGEAPYLVNRYDAETGEEVADIENRIGILDRKLRLISHNARNREEWLDWATKAVETTYGYEYQGDNLLIARVNVLRDIEDYLTFAGYEGLSQDEYERFATIISWNLWQMDGLTYMTPARAGVAVSAQLFLFDDDDVSGGDATETTLKEPAKIRDWKTDCAVKFDKIQTKRRRQTMKFDYIIGNPPYQEESSGDNKGFAPPIYHYFMDAAYQIADVVELIHPARFLFNAGSTPKEWNRKMLADPHLKVLQYEQDASSIFINTDIKGGVAITYRDRRKDYGAIDVFTPYSELKSIMEKASPQNDGDSLMNLIYVQNRFDLKTLYSDHPEYQAVLGSEGRDRRFRNNIFDKVGLFTAEKNEEDDIAVLGVVKNKRQWRYIPAKYVDHEHENLYKWKVLVVRVNGTGVLGEVLSTP</sequence>
<gene>
    <name evidence="2" type="ORF">B1526_1741</name>
</gene>
<dbReference type="EMBL" id="MVOH01000034">
    <property type="protein sequence ID" value="PAU66751.1"/>
    <property type="molecule type" value="Genomic_DNA"/>
</dbReference>
<evidence type="ECO:0000313" key="2">
    <source>
        <dbReference type="EMBL" id="PAU66751.1"/>
    </source>
</evidence>
<dbReference type="InterPro" id="IPR011639">
    <property type="entry name" value="MethylTrfase_TaqI-like_dom"/>
</dbReference>
<feature type="non-terminal residue" evidence="2">
    <location>
        <position position="540"/>
    </location>
</feature>
<protein>
    <submittedName>
        <fullName evidence="2">Type II restriction endonuclease</fullName>
    </submittedName>
</protein>
<dbReference type="SUPFAM" id="SSF53335">
    <property type="entry name" value="S-adenosyl-L-methionine-dependent methyltransferases"/>
    <property type="match status" value="1"/>
</dbReference>
<dbReference type="InterPro" id="IPR002052">
    <property type="entry name" value="DNA_methylase_N6_adenine_CS"/>
</dbReference>
<dbReference type="GO" id="GO:0032259">
    <property type="term" value="P:methylation"/>
    <property type="evidence" value="ECO:0007669"/>
    <property type="project" value="InterPro"/>
</dbReference>
<dbReference type="Pfam" id="PF07669">
    <property type="entry name" value="Eco57I"/>
    <property type="match status" value="1"/>
</dbReference>
<accession>A0A2A2ECB4</accession>
<dbReference type="AlphaFoldDB" id="A0A2A2ECB4"/>
<keyword evidence="3" id="KW-1185">Reference proteome</keyword>
<organism evidence="2 3">
    <name type="scientific">Bifidobacterium criceti</name>
    <dbReference type="NCBI Taxonomy" id="1960969"/>
    <lineage>
        <taxon>Bacteria</taxon>
        <taxon>Bacillati</taxon>
        <taxon>Actinomycetota</taxon>
        <taxon>Actinomycetes</taxon>
        <taxon>Bifidobacteriales</taxon>
        <taxon>Bifidobacteriaceae</taxon>
        <taxon>Bifidobacterium</taxon>
    </lineage>
</organism>
<dbReference type="RefSeq" id="WP_133088562.1">
    <property type="nucleotide sequence ID" value="NZ_MVOH01000034.1"/>
</dbReference>
<dbReference type="GO" id="GO:0009007">
    <property type="term" value="F:site-specific DNA-methyltransferase (adenine-specific) activity"/>
    <property type="evidence" value="ECO:0007669"/>
    <property type="project" value="UniProtKB-EC"/>
</dbReference>
<dbReference type="PROSITE" id="PS00092">
    <property type="entry name" value="N6_MTASE"/>
    <property type="match status" value="1"/>
</dbReference>
<keyword evidence="2" id="KW-0255">Endonuclease</keyword>
<dbReference type="OrthoDB" id="9782445at2"/>
<evidence type="ECO:0000259" key="1">
    <source>
        <dbReference type="Pfam" id="PF07669"/>
    </source>
</evidence>
<keyword evidence="2" id="KW-0378">Hydrolase</keyword>
<dbReference type="GO" id="GO:0003676">
    <property type="term" value="F:nucleic acid binding"/>
    <property type="evidence" value="ECO:0007669"/>
    <property type="project" value="InterPro"/>
</dbReference>
<feature type="domain" description="Type II methyltransferase M.TaqI-like" evidence="1">
    <location>
        <begin position="275"/>
        <end position="386"/>
    </location>
</feature>
<name>A0A2A2ECB4_9BIFI</name>
<evidence type="ECO:0000313" key="3">
    <source>
        <dbReference type="Proteomes" id="UP000218399"/>
    </source>
</evidence>
<dbReference type="GO" id="GO:0004519">
    <property type="term" value="F:endonuclease activity"/>
    <property type="evidence" value="ECO:0007669"/>
    <property type="project" value="UniProtKB-KW"/>
</dbReference>
<dbReference type="GO" id="GO:0006304">
    <property type="term" value="P:DNA modification"/>
    <property type="evidence" value="ECO:0007669"/>
    <property type="project" value="InterPro"/>
</dbReference>
<reference evidence="2 3" key="1">
    <citation type="journal article" date="2017" name="ISME J.">
        <title>Unveiling bifidobacterial biogeography across the mammalian branch of the tree of life.</title>
        <authorList>
            <person name="Milani C."/>
            <person name="Mangifesta M."/>
            <person name="Mancabelli L."/>
            <person name="Lugli G.A."/>
            <person name="James K."/>
            <person name="Duranti S."/>
            <person name="Turroni F."/>
            <person name="Ferrario C."/>
            <person name="Ossiprandi M.C."/>
            <person name="van Sinderen D."/>
            <person name="Ventura M."/>
        </authorList>
    </citation>
    <scope>NUCLEOTIDE SEQUENCE [LARGE SCALE GENOMIC DNA]</scope>
    <source>
        <strain evidence="3">Ham19E</strain>
    </source>
</reference>